<evidence type="ECO:0000256" key="6">
    <source>
        <dbReference type="ARBA" id="ARBA00042190"/>
    </source>
</evidence>
<dbReference type="GO" id="GO:0016740">
    <property type="term" value="F:transferase activity"/>
    <property type="evidence" value="ECO:0007669"/>
    <property type="project" value="UniProtKB-KW"/>
</dbReference>
<dbReference type="InterPro" id="IPR000608">
    <property type="entry name" value="UBC"/>
</dbReference>
<feature type="transmembrane region" description="Helical" evidence="8">
    <location>
        <begin position="123"/>
        <end position="143"/>
    </location>
</feature>
<dbReference type="InterPro" id="IPR050113">
    <property type="entry name" value="Ub_conjugating_enzyme"/>
</dbReference>
<reference evidence="10 11" key="1">
    <citation type="submission" date="2016-12" db="EMBL/GenBank/DDBJ databases">
        <title>The genomes of Aspergillus section Nigri reveals drivers in fungal speciation.</title>
        <authorList>
            <consortium name="DOE Joint Genome Institute"/>
            <person name="Vesth T.C."/>
            <person name="Nybo J."/>
            <person name="Theobald S."/>
            <person name="Brandl J."/>
            <person name="Frisvad J.C."/>
            <person name="Nielsen K.F."/>
            <person name="Lyhne E.K."/>
            <person name="Kogle M.E."/>
            <person name="Kuo A."/>
            <person name="Riley R."/>
            <person name="Clum A."/>
            <person name="Nolan M."/>
            <person name="Lipzen A."/>
            <person name="Salamov A."/>
            <person name="Henrissat B."/>
            <person name="Wiebenga A."/>
            <person name="De Vries R.P."/>
            <person name="Grigoriev I.V."/>
            <person name="Mortensen U.H."/>
            <person name="Andersen M.R."/>
            <person name="Baker S.E."/>
        </authorList>
    </citation>
    <scope>NUCLEOTIDE SEQUENCE [LARGE SCALE GENOMIC DNA]</scope>
    <source>
        <strain evidence="10 11">IBT 23096</strain>
    </source>
</reference>
<keyword evidence="11" id="KW-1185">Reference proteome</keyword>
<feature type="transmembrane region" description="Helical" evidence="8">
    <location>
        <begin position="197"/>
        <end position="217"/>
    </location>
</feature>
<evidence type="ECO:0000256" key="2">
    <source>
        <dbReference type="ARBA" id="ARBA00022786"/>
    </source>
</evidence>
<evidence type="ECO:0000256" key="1">
    <source>
        <dbReference type="ARBA" id="ARBA00022679"/>
    </source>
</evidence>
<evidence type="ECO:0000256" key="4">
    <source>
        <dbReference type="ARBA" id="ARBA00041569"/>
    </source>
</evidence>
<dbReference type="PANTHER" id="PTHR24067">
    <property type="entry name" value="UBIQUITIN-CONJUGATING ENZYME E2"/>
    <property type="match status" value="1"/>
</dbReference>
<feature type="transmembrane region" description="Helical" evidence="8">
    <location>
        <begin position="237"/>
        <end position="257"/>
    </location>
</feature>
<protein>
    <recommendedName>
        <fullName evidence="3">Ubiquitin-conjugating enzyme E2 2</fullName>
    </recommendedName>
    <alternativeName>
        <fullName evidence="5">E2 ubiquitin-conjugating enzyme 2</fullName>
    </alternativeName>
    <alternativeName>
        <fullName evidence="6">Ubiquitin carrier protein UBC2</fullName>
    </alternativeName>
    <alternativeName>
        <fullName evidence="4">Ubiquitin-protein ligase UBC2</fullName>
    </alternativeName>
</protein>
<dbReference type="SMART" id="SM00212">
    <property type="entry name" value="UBCc"/>
    <property type="match status" value="1"/>
</dbReference>
<feature type="transmembrane region" description="Helical" evidence="8">
    <location>
        <begin position="31"/>
        <end position="50"/>
    </location>
</feature>
<keyword evidence="2" id="KW-0833">Ubl conjugation pathway</keyword>
<dbReference type="PROSITE" id="PS50127">
    <property type="entry name" value="UBC_2"/>
    <property type="match status" value="1"/>
</dbReference>
<comment type="caution">
    <text evidence="10">The sequence shown here is derived from an EMBL/GenBank/DDBJ whole genome shotgun (WGS) entry which is preliminary data.</text>
</comment>
<dbReference type="RefSeq" id="XP_024705297.1">
    <property type="nucleotide sequence ID" value="XM_024851463.1"/>
</dbReference>
<dbReference type="Gene3D" id="3.10.110.10">
    <property type="entry name" value="Ubiquitin Conjugating Enzyme"/>
    <property type="match status" value="1"/>
</dbReference>
<evidence type="ECO:0000313" key="11">
    <source>
        <dbReference type="Proteomes" id="UP000234275"/>
    </source>
</evidence>
<evidence type="ECO:0000313" key="10">
    <source>
        <dbReference type="EMBL" id="PLB49995.1"/>
    </source>
</evidence>
<proteinExistence type="predicted"/>
<dbReference type="STRING" id="1392250.A0A2I2GAV6"/>
<accession>A0A2I2GAV6</accession>
<keyword evidence="8" id="KW-0472">Membrane</keyword>
<feature type="active site" description="Glycyl thioester intermediate" evidence="7">
    <location>
        <position position="476"/>
    </location>
</feature>
<keyword evidence="8" id="KW-1133">Transmembrane helix</keyword>
<evidence type="ECO:0000256" key="3">
    <source>
        <dbReference type="ARBA" id="ARBA00039884"/>
    </source>
</evidence>
<name>A0A2I2GAV6_9EURO</name>
<dbReference type="AlphaFoldDB" id="A0A2I2GAV6"/>
<keyword evidence="8" id="KW-0812">Transmembrane</keyword>
<evidence type="ECO:0000256" key="5">
    <source>
        <dbReference type="ARBA" id="ARBA00042179"/>
    </source>
</evidence>
<keyword evidence="1" id="KW-0808">Transferase</keyword>
<feature type="transmembrane region" description="Helical" evidence="8">
    <location>
        <begin position="326"/>
        <end position="346"/>
    </location>
</feature>
<dbReference type="InterPro" id="IPR023313">
    <property type="entry name" value="UBQ-conjugating_AS"/>
</dbReference>
<dbReference type="Pfam" id="PF00179">
    <property type="entry name" value="UQ_con"/>
    <property type="match status" value="1"/>
</dbReference>
<dbReference type="CDD" id="cd23795">
    <property type="entry name" value="UBCc_UBE2G1"/>
    <property type="match status" value="1"/>
</dbReference>
<evidence type="ECO:0000256" key="7">
    <source>
        <dbReference type="PROSITE-ProRule" id="PRU10133"/>
    </source>
</evidence>
<dbReference type="EMBL" id="MSFO01000003">
    <property type="protein sequence ID" value="PLB49995.1"/>
    <property type="molecule type" value="Genomic_DNA"/>
</dbReference>
<dbReference type="GeneID" id="36559162"/>
<gene>
    <name evidence="10" type="ORF">P170DRAFT_454663</name>
</gene>
<dbReference type="OrthoDB" id="2896006at2759"/>
<dbReference type="SUPFAM" id="SSF54495">
    <property type="entry name" value="UBC-like"/>
    <property type="match status" value="1"/>
</dbReference>
<organism evidence="10 11">
    <name type="scientific">Aspergillus steynii IBT 23096</name>
    <dbReference type="NCBI Taxonomy" id="1392250"/>
    <lineage>
        <taxon>Eukaryota</taxon>
        <taxon>Fungi</taxon>
        <taxon>Dikarya</taxon>
        <taxon>Ascomycota</taxon>
        <taxon>Pezizomycotina</taxon>
        <taxon>Eurotiomycetes</taxon>
        <taxon>Eurotiomycetidae</taxon>
        <taxon>Eurotiales</taxon>
        <taxon>Aspergillaceae</taxon>
        <taxon>Aspergillus</taxon>
        <taxon>Aspergillus subgen. Circumdati</taxon>
    </lineage>
</organism>
<evidence type="ECO:0000259" key="9">
    <source>
        <dbReference type="PROSITE" id="PS50127"/>
    </source>
</evidence>
<evidence type="ECO:0000256" key="8">
    <source>
        <dbReference type="SAM" id="Phobius"/>
    </source>
</evidence>
<dbReference type="Proteomes" id="UP000234275">
    <property type="component" value="Unassembled WGS sequence"/>
</dbReference>
<dbReference type="InterPro" id="IPR016135">
    <property type="entry name" value="UBQ-conjugating_enzyme/RWD"/>
</dbReference>
<dbReference type="PROSITE" id="PS00183">
    <property type="entry name" value="UBC_1"/>
    <property type="match status" value="1"/>
</dbReference>
<dbReference type="FunFam" id="3.10.110.10:FF:000048">
    <property type="entry name" value="Ubiquitin-conjugating enzyme E2 15"/>
    <property type="match status" value="1"/>
</dbReference>
<feature type="domain" description="UBC core" evidence="9">
    <location>
        <begin position="390"/>
        <end position="551"/>
    </location>
</feature>
<feature type="transmembrane region" description="Helical" evidence="8">
    <location>
        <begin position="155"/>
        <end position="176"/>
    </location>
</feature>
<sequence length="553" mass="61551">MVVHSFMRRGVELIQEQAANPDRPSVEFQGWQAGLLTFTIIAFIFSVLAVEYTYGLLVPTLAAIEDSNPDIFVRIDTDQDPTKPIDPADADAEIVVTPPRPVTSKLRTTIKHLRARAGFWSRFRGFAMFIVMFNAQGILSSMFPVSLSNFIGQFFVQMIVGILLANLQLTWIHIVISEPSPKRFYQRIPGFKAWKKIVPVYAFEQAVVAGAFFVPFMVGSRIPALDRRPSDFTDLNLGTAAQMASVFSVPWLCAFFASIPARAIFIRVAASMLPEEDEAIVPFDRSFGGKVVPAILGGAGKLSISDAWKTFDGPARGRYCKAIFKGFAIQVAISTFFILVLVGQTIPSVLYGPIIPFNSPYPFLYSLPPHTKPSTNVFNPSTTNTMATTPAGRMLSRQLSQMQSDKDIPGISCGLVDSNVFEWEVMLMISDDVKLYGGGFFRARLSFPQEYPHLPPKMKFDPPLFHPNIYPNGDVCISILHPPEEDKWGYESASERWSPVQTPETILLSVISMLSSPNDESPANVEAARLWREDPKEFKKEVRKCVRASLGEE</sequence>
<dbReference type="VEuPathDB" id="FungiDB:P170DRAFT_454663"/>